<reference evidence="1" key="2">
    <citation type="journal article" date="2023" name="Proc. Natl. Acad. Sci. U.S.A.">
        <title>A global phylogenomic analysis of the shiitake genus Lentinula.</title>
        <authorList>
            <person name="Sierra-Patev S."/>
            <person name="Min B."/>
            <person name="Naranjo-Ortiz M."/>
            <person name="Looney B."/>
            <person name="Konkel Z."/>
            <person name="Slot J.C."/>
            <person name="Sakamoto Y."/>
            <person name="Steenwyk J.L."/>
            <person name="Rokas A."/>
            <person name="Carro J."/>
            <person name="Camarero S."/>
            <person name="Ferreira P."/>
            <person name="Molpeceres G."/>
            <person name="Ruiz-Duenas F.J."/>
            <person name="Serrano A."/>
            <person name="Henrissat B."/>
            <person name="Drula E."/>
            <person name="Hughes K.W."/>
            <person name="Mata J.L."/>
            <person name="Ishikawa N.K."/>
            <person name="Vargas-Isla R."/>
            <person name="Ushijima S."/>
            <person name="Smith C.A."/>
            <person name="Donoghue J."/>
            <person name="Ahrendt S."/>
            <person name="Andreopoulos W."/>
            <person name="He G."/>
            <person name="LaButti K."/>
            <person name="Lipzen A."/>
            <person name="Ng V."/>
            <person name="Riley R."/>
            <person name="Sandor L."/>
            <person name="Barry K."/>
            <person name="Martinez A.T."/>
            <person name="Xiao Y."/>
            <person name="Gibbons J.G."/>
            <person name="Terashima K."/>
            <person name="Grigoriev I.V."/>
            <person name="Hibbett D."/>
        </authorList>
    </citation>
    <scope>NUCLEOTIDE SEQUENCE</scope>
    <source>
        <strain evidence="1">Sp2 HRB7682 ss15</strain>
    </source>
</reference>
<proteinExistence type="predicted"/>
<evidence type="ECO:0000313" key="1">
    <source>
        <dbReference type="EMBL" id="KAJ4491969.1"/>
    </source>
</evidence>
<gene>
    <name evidence="1" type="ORF">C8J55DRAFT_556255</name>
</gene>
<dbReference type="EMBL" id="JANVFS010000005">
    <property type="protein sequence ID" value="KAJ4491969.1"/>
    <property type="molecule type" value="Genomic_DNA"/>
</dbReference>
<comment type="caution">
    <text evidence="1">The sequence shown here is derived from an EMBL/GenBank/DDBJ whole genome shotgun (WGS) entry which is preliminary data.</text>
</comment>
<name>A0A9W9AY34_9AGAR</name>
<reference evidence="1" key="1">
    <citation type="submission" date="2022-08" db="EMBL/GenBank/DDBJ databases">
        <authorList>
            <consortium name="DOE Joint Genome Institute"/>
            <person name="Min B."/>
            <person name="Riley R."/>
            <person name="Sierra-Patev S."/>
            <person name="Naranjo-Ortiz M."/>
            <person name="Looney B."/>
            <person name="Konkel Z."/>
            <person name="Slot J.C."/>
            <person name="Sakamoto Y."/>
            <person name="Steenwyk J.L."/>
            <person name="Rokas A."/>
            <person name="Carro J."/>
            <person name="Camarero S."/>
            <person name="Ferreira P."/>
            <person name="Molpeceres G."/>
            <person name="Ruiz-Duenas F.J."/>
            <person name="Serrano A."/>
            <person name="Henrissat B."/>
            <person name="Drula E."/>
            <person name="Hughes K.W."/>
            <person name="Mata J.L."/>
            <person name="Ishikawa N.K."/>
            <person name="Vargas-Isla R."/>
            <person name="Ushijima S."/>
            <person name="Smith C.A."/>
            <person name="Ahrendt S."/>
            <person name="Andreopoulos W."/>
            <person name="He G."/>
            <person name="Labutti K."/>
            <person name="Lipzen A."/>
            <person name="Ng V."/>
            <person name="Sandor L."/>
            <person name="Barry K."/>
            <person name="Martinez A.T."/>
            <person name="Xiao Y."/>
            <person name="Gibbons J.G."/>
            <person name="Terashima K."/>
            <person name="Hibbett D.S."/>
            <person name="Grigoriev I.V."/>
        </authorList>
    </citation>
    <scope>NUCLEOTIDE SEQUENCE</scope>
    <source>
        <strain evidence="1">Sp2 HRB7682 ss15</strain>
    </source>
</reference>
<organism evidence="1 2">
    <name type="scientific">Lentinula lateritia</name>
    <dbReference type="NCBI Taxonomy" id="40482"/>
    <lineage>
        <taxon>Eukaryota</taxon>
        <taxon>Fungi</taxon>
        <taxon>Dikarya</taxon>
        <taxon>Basidiomycota</taxon>
        <taxon>Agaricomycotina</taxon>
        <taxon>Agaricomycetes</taxon>
        <taxon>Agaricomycetidae</taxon>
        <taxon>Agaricales</taxon>
        <taxon>Marasmiineae</taxon>
        <taxon>Omphalotaceae</taxon>
        <taxon>Lentinula</taxon>
    </lineage>
</organism>
<accession>A0A9W9AY34</accession>
<dbReference type="Proteomes" id="UP001150238">
    <property type="component" value="Unassembled WGS sequence"/>
</dbReference>
<dbReference type="AlphaFoldDB" id="A0A9W9AY34"/>
<protein>
    <submittedName>
        <fullName evidence="1">Uncharacterized protein</fullName>
    </submittedName>
</protein>
<evidence type="ECO:0000313" key="2">
    <source>
        <dbReference type="Proteomes" id="UP001150238"/>
    </source>
</evidence>
<sequence>MEPIDDLMSTITAALHSFDQKYRTLFVKLNSAIEVQKRVYVNLVRTGSLEHTPQSFSLQPEIRVLQLVLLKLMGQIIIGKHSEPLANLTLVLPDADATCRLLYDALEDLATHISQARSQTNSKLFKVLVYCQRTPSRETQEYAQAFAPLLAQTAKILEILQKLGKEVSFIATIARIRSRRNR</sequence>